<dbReference type="Gene3D" id="1.25.40.10">
    <property type="entry name" value="Tetratricopeptide repeat domain"/>
    <property type="match status" value="1"/>
</dbReference>
<feature type="repeat" description="TPR" evidence="6">
    <location>
        <begin position="444"/>
        <end position="477"/>
    </location>
</feature>
<dbReference type="GeneID" id="7330010"/>
<dbReference type="Pfam" id="PF00144">
    <property type="entry name" value="Beta-lactamase"/>
    <property type="match status" value="1"/>
</dbReference>
<name>A0A0H3C672_CAUVN</name>
<evidence type="ECO:0000256" key="1">
    <source>
        <dbReference type="ARBA" id="ARBA00001526"/>
    </source>
</evidence>
<keyword evidence="6" id="KW-0802">TPR repeat</keyword>
<dbReference type="Proteomes" id="UP000001364">
    <property type="component" value="Chromosome"/>
</dbReference>
<accession>A0A0H3C672</accession>
<dbReference type="RefSeq" id="WP_010918462.1">
    <property type="nucleotide sequence ID" value="NC_011916.1"/>
</dbReference>
<keyword evidence="10" id="KW-1185">Reference proteome</keyword>
<evidence type="ECO:0000256" key="6">
    <source>
        <dbReference type="PROSITE-ProRule" id="PRU00339"/>
    </source>
</evidence>
<dbReference type="GO" id="GO:0030288">
    <property type="term" value="C:outer membrane-bounded periplasmic space"/>
    <property type="evidence" value="ECO:0007669"/>
    <property type="project" value="InterPro"/>
</dbReference>
<evidence type="ECO:0000256" key="3">
    <source>
        <dbReference type="ARBA" id="ARBA00012865"/>
    </source>
</evidence>
<dbReference type="PATRIC" id="fig|565050.3.peg.604"/>
<evidence type="ECO:0000256" key="7">
    <source>
        <dbReference type="RuleBase" id="RU361140"/>
    </source>
</evidence>
<dbReference type="GO" id="GO:0046677">
    <property type="term" value="P:response to antibiotic"/>
    <property type="evidence" value="ECO:0007669"/>
    <property type="project" value="UniProtKB-UniRule"/>
</dbReference>
<dbReference type="PANTHER" id="PTHR46825:SF8">
    <property type="entry name" value="BETA-LACTAMASE-RELATED"/>
    <property type="match status" value="1"/>
</dbReference>
<evidence type="ECO:0000313" key="9">
    <source>
        <dbReference type="EMBL" id="ACL94076.2"/>
    </source>
</evidence>
<dbReference type="EC" id="3.5.2.6" evidence="3 7"/>
<dbReference type="RefSeq" id="YP_002515984.2">
    <property type="nucleotide sequence ID" value="NC_011916.1"/>
</dbReference>
<evidence type="ECO:0000256" key="5">
    <source>
        <dbReference type="ARBA" id="ARBA00023251"/>
    </source>
</evidence>
<feature type="domain" description="Beta-lactamase-related" evidence="8">
    <location>
        <begin position="38"/>
        <end position="369"/>
    </location>
</feature>
<organism evidence="9 10">
    <name type="scientific">Caulobacter vibrioides (strain NA1000 / CB15N)</name>
    <name type="common">Caulobacter crescentus</name>
    <dbReference type="NCBI Taxonomy" id="565050"/>
    <lineage>
        <taxon>Bacteria</taxon>
        <taxon>Pseudomonadati</taxon>
        <taxon>Pseudomonadota</taxon>
        <taxon>Alphaproteobacteria</taxon>
        <taxon>Caulobacterales</taxon>
        <taxon>Caulobacteraceae</taxon>
        <taxon>Caulobacter</taxon>
    </lineage>
</organism>
<evidence type="ECO:0000256" key="4">
    <source>
        <dbReference type="ARBA" id="ARBA00022801"/>
    </source>
</evidence>
<dbReference type="Gene3D" id="3.40.710.10">
    <property type="entry name" value="DD-peptidase/beta-lactamase superfamily"/>
    <property type="match status" value="1"/>
</dbReference>
<dbReference type="InterPro" id="IPR012338">
    <property type="entry name" value="Beta-lactam/transpept-like"/>
</dbReference>
<dbReference type="KEGG" id="ccs:CCNA_00611"/>
<comment type="catalytic activity">
    <reaction evidence="1 7">
        <text>a beta-lactam + H2O = a substituted beta-amino acid</text>
        <dbReference type="Rhea" id="RHEA:20401"/>
        <dbReference type="ChEBI" id="CHEBI:15377"/>
        <dbReference type="ChEBI" id="CHEBI:35627"/>
        <dbReference type="ChEBI" id="CHEBI:140347"/>
        <dbReference type="EC" id="3.5.2.6"/>
    </reaction>
</comment>
<dbReference type="SUPFAM" id="SSF48452">
    <property type="entry name" value="TPR-like"/>
    <property type="match status" value="1"/>
</dbReference>
<evidence type="ECO:0000313" key="10">
    <source>
        <dbReference type="Proteomes" id="UP000001364"/>
    </source>
</evidence>
<dbReference type="InterPro" id="IPR019734">
    <property type="entry name" value="TPR_rpt"/>
</dbReference>
<protein>
    <recommendedName>
        <fullName evidence="3 7">Beta-lactamase</fullName>
        <ecNumber evidence="3 7">3.5.2.6</ecNumber>
    </recommendedName>
</protein>
<keyword evidence="5 7" id="KW-0046">Antibiotic resistance</keyword>
<reference evidence="9 10" key="1">
    <citation type="journal article" date="2010" name="J. Bacteriol.">
        <title>The genetic basis of laboratory adaptation in Caulobacter crescentus.</title>
        <authorList>
            <person name="Marks M.E."/>
            <person name="Castro-Rojas C.M."/>
            <person name="Teiling C."/>
            <person name="Du L."/>
            <person name="Kapatral V."/>
            <person name="Walunas T.L."/>
            <person name="Crosson S."/>
        </authorList>
    </citation>
    <scope>NUCLEOTIDE SEQUENCE [LARGE SCALE GENOMIC DNA]</scope>
    <source>
        <strain evidence="10">NA1000 / CB15N</strain>
    </source>
</reference>
<dbReference type="AlphaFoldDB" id="A0A0H3C672"/>
<dbReference type="InterPro" id="IPR001466">
    <property type="entry name" value="Beta-lactam-related"/>
</dbReference>
<dbReference type="InterPro" id="IPR050491">
    <property type="entry name" value="AmpC-like"/>
</dbReference>
<evidence type="ECO:0000259" key="8">
    <source>
        <dbReference type="Pfam" id="PF00144"/>
    </source>
</evidence>
<dbReference type="EMBL" id="CP001340">
    <property type="protein sequence ID" value="ACL94076.2"/>
    <property type="molecule type" value="Genomic_DNA"/>
</dbReference>
<sequence>MMRFSGDGLQRRSFLALVSTTPLLTAWDVRAQTRPDPIDALVAKIVTEHQADGISVAVVQDNRTRHYNAGLMARDGSPVSERSVFEIGSISKTFTGLLLAHAIKERRLVASDDVRQHLPAGYDNLVRDGRPVRLIDLVNTTSALPDNIPDWRTAAANAKPSEAALVAAQMLANYSTDQLMIDLRNASLVDVPGRTPRHSNVASELLRVVLERVYGQSYQTLLARYIERPFGMGAGVVEPPRSILARGYDGTGLEAPPSIDAVSLGAGNLRYSAIDMARYLNAHLAASSPAIALTHEPTFGTPETGAIGYHWLVNKTADSQLYLSHSGSTYGFSSYCEFYPGKGYGSVILANRVGLEWRLGELARAVHETLFGPPAGLKALEAMLEESDYADVAASVSLVRQRYPELHLTEDYVNGWGYRLIEAGRPVAGRAMFAFNVASFPASANAYDSYGDGLAATGDKGAAISNYRRSLELNPGNDHAREMIAKLVQP</sequence>
<comment type="similarity">
    <text evidence="2 7">Belongs to the class-C beta-lactamase family.</text>
</comment>
<dbReference type="OrthoDB" id="9804448at2"/>
<evidence type="ECO:0000256" key="2">
    <source>
        <dbReference type="ARBA" id="ARBA00007840"/>
    </source>
</evidence>
<keyword evidence="4 7" id="KW-0378">Hydrolase</keyword>
<dbReference type="GO" id="GO:0017001">
    <property type="term" value="P:antibiotic catabolic process"/>
    <property type="evidence" value="ECO:0007669"/>
    <property type="project" value="InterPro"/>
</dbReference>
<dbReference type="PANTHER" id="PTHR46825">
    <property type="entry name" value="D-ALANYL-D-ALANINE-CARBOXYPEPTIDASE/ENDOPEPTIDASE AMPH"/>
    <property type="match status" value="1"/>
</dbReference>
<dbReference type="PROSITE" id="PS50005">
    <property type="entry name" value="TPR"/>
    <property type="match status" value="1"/>
</dbReference>
<dbReference type="SMR" id="A0A0H3C672"/>
<dbReference type="InterPro" id="IPR011990">
    <property type="entry name" value="TPR-like_helical_dom_sf"/>
</dbReference>
<dbReference type="SUPFAM" id="SSF56601">
    <property type="entry name" value="beta-lactamase/transpeptidase-like"/>
    <property type="match status" value="1"/>
</dbReference>
<dbReference type="PROSITE" id="PS00336">
    <property type="entry name" value="BETA_LACTAMASE_C"/>
    <property type="match status" value="1"/>
</dbReference>
<gene>
    <name evidence="9" type="ordered locus">CCNA_00611</name>
</gene>
<proteinExistence type="inferred from homology"/>
<dbReference type="InterPro" id="IPR001586">
    <property type="entry name" value="Beta-lactam_class-C_AS"/>
</dbReference>
<dbReference type="HOGENOM" id="CLU_020027_7_4_5"/>
<dbReference type="GO" id="GO:0008800">
    <property type="term" value="F:beta-lactamase activity"/>
    <property type="evidence" value="ECO:0007669"/>
    <property type="project" value="UniProtKB-UniRule"/>
</dbReference>